<evidence type="ECO:0000256" key="1">
    <source>
        <dbReference type="SAM" id="Phobius"/>
    </source>
</evidence>
<gene>
    <name evidence="2" type="ORF">K1W69_22055</name>
</gene>
<proteinExistence type="predicted"/>
<reference evidence="2" key="1">
    <citation type="submission" date="2021-08" db="EMBL/GenBank/DDBJ databases">
        <title>Hoeflea bacterium WL0058 sp. nov., isolated from the sediment.</title>
        <authorList>
            <person name="Wang L."/>
            <person name="Zhang D."/>
        </authorList>
    </citation>
    <scope>NUCLEOTIDE SEQUENCE</scope>
    <source>
        <strain evidence="2">WL0058</strain>
    </source>
</reference>
<dbReference type="Proteomes" id="UP001196509">
    <property type="component" value="Unassembled WGS sequence"/>
</dbReference>
<protein>
    <submittedName>
        <fullName evidence="2">Uncharacterized protein</fullName>
    </submittedName>
</protein>
<organism evidence="2 3">
    <name type="scientific">Flavimaribacter sediminis</name>
    <dbReference type="NCBI Taxonomy" id="2865987"/>
    <lineage>
        <taxon>Bacteria</taxon>
        <taxon>Pseudomonadati</taxon>
        <taxon>Pseudomonadota</taxon>
        <taxon>Alphaproteobacteria</taxon>
        <taxon>Hyphomicrobiales</taxon>
        <taxon>Rhizobiaceae</taxon>
        <taxon>Flavimaribacter</taxon>
    </lineage>
</organism>
<keyword evidence="1" id="KW-0812">Transmembrane</keyword>
<dbReference type="EMBL" id="JAICBX010000005">
    <property type="protein sequence ID" value="MBW8639895.1"/>
    <property type="molecule type" value="Genomic_DNA"/>
</dbReference>
<accession>A0AAE2ZSC7</accession>
<dbReference type="RefSeq" id="WP_220230632.1">
    <property type="nucleotide sequence ID" value="NZ_JAICBX010000005.1"/>
</dbReference>
<feature type="transmembrane region" description="Helical" evidence="1">
    <location>
        <begin position="22"/>
        <end position="49"/>
    </location>
</feature>
<comment type="caution">
    <text evidence="2">The sequence shown here is derived from an EMBL/GenBank/DDBJ whole genome shotgun (WGS) entry which is preliminary data.</text>
</comment>
<evidence type="ECO:0000313" key="3">
    <source>
        <dbReference type="Proteomes" id="UP001196509"/>
    </source>
</evidence>
<evidence type="ECO:0000313" key="2">
    <source>
        <dbReference type="EMBL" id="MBW8639895.1"/>
    </source>
</evidence>
<name>A0AAE2ZSC7_9HYPH</name>
<keyword evidence="1" id="KW-0472">Membrane</keyword>
<keyword evidence="1" id="KW-1133">Transmembrane helix</keyword>
<sequence length="53" mass="5854">MADDIREAENGENRIGRLTENWVYGALPIALLLILFAPFVNGIALPVYLSLPI</sequence>
<dbReference type="AlphaFoldDB" id="A0AAE2ZSC7"/>
<keyword evidence="3" id="KW-1185">Reference proteome</keyword>